<dbReference type="SUPFAM" id="SSF48225">
    <property type="entry name" value="Seven-hairpin glycosidases"/>
    <property type="match status" value="1"/>
</dbReference>
<dbReference type="GO" id="GO:0016020">
    <property type="term" value="C:membrane"/>
    <property type="evidence" value="ECO:0007669"/>
    <property type="project" value="InterPro"/>
</dbReference>
<keyword evidence="10" id="KW-0812">Transmembrane</keyword>
<dbReference type="GO" id="GO:0005783">
    <property type="term" value="C:endoplasmic reticulum"/>
    <property type="evidence" value="ECO:0007669"/>
    <property type="project" value="TreeGrafter"/>
</dbReference>
<keyword evidence="5 8" id="KW-1015">Disulfide bond</keyword>
<proteinExistence type="inferred from homology"/>
<dbReference type="Gene3D" id="1.50.10.10">
    <property type="match status" value="1"/>
</dbReference>
<feature type="disulfide bond" evidence="8">
    <location>
        <begin position="396"/>
        <end position="425"/>
    </location>
</feature>
<evidence type="ECO:0000256" key="10">
    <source>
        <dbReference type="SAM" id="Phobius"/>
    </source>
</evidence>
<dbReference type="EMBL" id="ML995847">
    <property type="protein sequence ID" value="KAF2768145.1"/>
    <property type="molecule type" value="Genomic_DNA"/>
</dbReference>
<dbReference type="Pfam" id="PF01532">
    <property type="entry name" value="Glyco_hydro_47"/>
    <property type="match status" value="1"/>
</dbReference>
<evidence type="ECO:0000256" key="3">
    <source>
        <dbReference type="ARBA" id="ARBA00007658"/>
    </source>
</evidence>
<keyword evidence="4 9" id="KW-0378">Hydrolase</keyword>
<comment type="similarity">
    <text evidence="3 9">Belongs to the glycosyl hydrolase 47 family.</text>
</comment>
<dbReference type="InterPro" id="IPR012341">
    <property type="entry name" value="6hp_glycosidase-like_sf"/>
</dbReference>
<evidence type="ECO:0000256" key="9">
    <source>
        <dbReference type="RuleBase" id="RU361193"/>
    </source>
</evidence>
<keyword evidence="9" id="KW-0326">Glycosidase</keyword>
<keyword evidence="10" id="KW-0472">Membrane</keyword>
<dbReference type="AlphaFoldDB" id="A0A6G1L5M4"/>
<dbReference type="PANTHER" id="PTHR11742">
    <property type="entry name" value="MANNOSYL-OLIGOSACCHARIDE ALPHA-1,2-MANNOSIDASE-RELATED"/>
    <property type="match status" value="1"/>
</dbReference>
<evidence type="ECO:0000256" key="5">
    <source>
        <dbReference type="ARBA" id="ARBA00023157"/>
    </source>
</evidence>
<organism evidence="11 12">
    <name type="scientific">Teratosphaeria nubilosa</name>
    <dbReference type="NCBI Taxonomy" id="161662"/>
    <lineage>
        <taxon>Eukaryota</taxon>
        <taxon>Fungi</taxon>
        <taxon>Dikarya</taxon>
        <taxon>Ascomycota</taxon>
        <taxon>Pezizomycotina</taxon>
        <taxon>Dothideomycetes</taxon>
        <taxon>Dothideomycetidae</taxon>
        <taxon>Mycosphaerellales</taxon>
        <taxon>Teratosphaeriaceae</taxon>
        <taxon>Teratosphaeria</taxon>
    </lineage>
</organism>
<dbReference type="InterPro" id="IPR036026">
    <property type="entry name" value="Seven-hairpin_glycosidases"/>
</dbReference>
<feature type="active site" description="Proton donor" evidence="6">
    <location>
        <position position="186"/>
    </location>
</feature>
<reference evidence="11" key="1">
    <citation type="journal article" date="2020" name="Stud. Mycol.">
        <title>101 Dothideomycetes genomes: a test case for predicting lifestyles and emergence of pathogens.</title>
        <authorList>
            <person name="Haridas S."/>
            <person name="Albert R."/>
            <person name="Binder M."/>
            <person name="Bloem J."/>
            <person name="Labutti K."/>
            <person name="Salamov A."/>
            <person name="Andreopoulos B."/>
            <person name="Baker S."/>
            <person name="Barry K."/>
            <person name="Bills G."/>
            <person name="Bluhm B."/>
            <person name="Cannon C."/>
            <person name="Castanera R."/>
            <person name="Culley D."/>
            <person name="Daum C."/>
            <person name="Ezra D."/>
            <person name="Gonzalez J."/>
            <person name="Henrissat B."/>
            <person name="Kuo A."/>
            <person name="Liang C."/>
            <person name="Lipzen A."/>
            <person name="Lutzoni F."/>
            <person name="Magnuson J."/>
            <person name="Mondo S."/>
            <person name="Nolan M."/>
            <person name="Ohm R."/>
            <person name="Pangilinan J."/>
            <person name="Park H.-J."/>
            <person name="Ramirez L."/>
            <person name="Alfaro M."/>
            <person name="Sun H."/>
            <person name="Tritt A."/>
            <person name="Yoshinaga Y."/>
            <person name="Zwiers L.-H."/>
            <person name="Turgeon B."/>
            <person name="Goodwin S."/>
            <person name="Spatafora J."/>
            <person name="Crous P."/>
            <person name="Grigoriev I."/>
        </authorList>
    </citation>
    <scope>NUCLEOTIDE SEQUENCE</scope>
    <source>
        <strain evidence="11">CBS 116005</strain>
    </source>
</reference>
<evidence type="ECO:0000313" key="12">
    <source>
        <dbReference type="Proteomes" id="UP000799436"/>
    </source>
</evidence>
<protein>
    <recommendedName>
        <fullName evidence="9">alpha-1,2-Mannosidase</fullName>
        <ecNumber evidence="9">3.2.1.-</ecNumber>
    </recommendedName>
</protein>
<comment type="pathway">
    <text evidence="2">Protein modification; protein glycosylation.</text>
</comment>
<dbReference type="OrthoDB" id="8118055at2759"/>
<dbReference type="EC" id="3.2.1.-" evidence="9"/>
<dbReference type="InterPro" id="IPR050749">
    <property type="entry name" value="Glycosyl_Hydrolase_47"/>
</dbReference>
<evidence type="ECO:0000256" key="7">
    <source>
        <dbReference type="PIRSR" id="PIRSR601382-2"/>
    </source>
</evidence>
<evidence type="ECO:0000256" key="4">
    <source>
        <dbReference type="ARBA" id="ARBA00022801"/>
    </source>
</evidence>
<keyword evidence="7" id="KW-0106">Calcium</keyword>
<dbReference type="UniPathway" id="UPA00378"/>
<feature type="binding site" evidence="7">
    <location>
        <position position="601"/>
    </location>
    <ligand>
        <name>Ca(2+)</name>
        <dbReference type="ChEBI" id="CHEBI:29108"/>
    </ligand>
</feature>
<evidence type="ECO:0000256" key="6">
    <source>
        <dbReference type="PIRSR" id="PIRSR601382-1"/>
    </source>
</evidence>
<name>A0A6G1L5M4_9PEZI</name>
<dbReference type="GO" id="GO:0005975">
    <property type="term" value="P:carbohydrate metabolic process"/>
    <property type="evidence" value="ECO:0007669"/>
    <property type="project" value="InterPro"/>
</dbReference>
<dbReference type="GO" id="GO:0005509">
    <property type="term" value="F:calcium ion binding"/>
    <property type="evidence" value="ECO:0007669"/>
    <property type="project" value="InterPro"/>
</dbReference>
<keyword evidence="10" id="KW-1133">Transmembrane helix</keyword>
<feature type="transmembrane region" description="Helical" evidence="10">
    <location>
        <begin position="6"/>
        <end position="26"/>
    </location>
</feature>
<evidence type="ECO:0000256" key="8">
    <source>
        <dbReference type="PIRSR" id="PIRSR601382-3"/>
    </source>
</evidence>
<feature type="active site" evidence="6">
    <location>
        <position position="515"/>
    </location>
</feature>
<evidence type="ECO:0000256" key="1">
    <source>
        <dbReference type="ARBA" id="ARBA00001913"/>
    </source>
</evidence>
<sequence length="611" mass="70412">MVPILRRWLFYSILVASILLITFRTVDLFDRHFHRRGGKRQKTLDRVLHPGLFQPKFKWSNLAQQHPVQNLTALPDGPLVHIPRIQHEFEPETYEEKVQRQKRLNAVKEAFLHSWDGYKRNAWLQDEVTPLSGGVHHGYGGWAVTLCDSLDTLWIMGLEKEFAAAVTDLKKIDFKTTSLDSINIFETTIRYMGGFLSAYDLSGHRYGILLEKAVALGEMLYHAFDTPNRMPVTRWDWKNAALGGPQEAARFSLLAEVGSFTLEFTRLSQLTGDHKYYDAIARITNVFEEQQNRTRLPGLFPTMLDTKNADFTRDNIFTLGGMADSLYEYFPKQHLMLGGRSDQYRKLYITAMKTAKEHIFFRPLNPGNQKILFAGTLKQNSAARRELIPQGEHLTCFAGGMVALAAKAFQQTQDLEIARQLVDGCLWAYESMPSGIMPETFYAAPCREGENEDHITEHNCTWSEERWHHAIAKHRSPLTSRDKVRPDQAPMIIQEHNLRPGFVEVNDARYMLRPEAIESLFVLYRITGDKMLQDKAWKMFESINEKTKTRIAHAGIKDVTVEDVELLDSMESFWMAETLKYFYLIFSEPDVVSLDEYVLNTEAHPLLRPKE</sequence>
<dbReference type="FunFam" id="1.50.10.10:FF:000037">
    <property type="entry name" value="alpha-1,2-Mannosidase"/>
    <property type="match status" value="1"/>
</dbReference>
<feature type="active site" description="Proton donor" evidence="6">
    <location>
        <position position="439"/>
    </location>
</feature>
<gene>
    <name evidence="11" type="ORF">EJ03DRAFT_383501</name>
</gene>
<comment type="cofactor">
    <cofactor evidence="1 7">
        <name>Ca(2+)</name>
        <dbReference type="ChEBI" id="CHEBI:29108"/>
    </cofactor>
</comment>
<accession>A0A6G1L5M4</accession>
<evidence type="ECO:0000256" key="2">
    <source>
        <dbReference type="ARBA" id="ARBA00004922"/>
    </source>
</evidence>
<dbReference type="Proteomes" id="UP000799436">
    <property type="component" value="Unassembled WGS sequence"/>
</dbReference>
<keyword evidence="7" id="KW-0479">Metal-binding</keyword>
<dbReference type="PANTHER" id="PTHR11742:SF49">
    <property type="entry name" value="ALPHA-1,2-MANNOSIDASE"/>
    <property type="match status" value="1"/>
</dbReference>
<dbReference type="GO" id="GO:0036503">
    <property type="term" value="P:ERAD pathway"/>
    <property type="evidence" value="ECO:0007669"/>
    <property type="project" value="UniProtKB-ARBA"/>
</dbReference>
<dbReference type="InterPro" id="IPR001382">
    <property type="entry name" value="Glyco_hydro_47"/>
</dbReference>
<evidence type="ECO:0000313" key="11">
    <source>
        <dbReference type="EMBL" id="KAF2768145.1"/>
    </source>
</evidence>
<feature type="active site" evidence="6">
    <location>
        <position position="324"/>
    </location>
</feature>
<dbReference type="GO" id="GO:0004571">
    <property type="term" value="F:mannosyl-oligosaccharide 1,2-alpha-mannosidase activity"/>
    <property type="evidence" value="ECO:0007669"/>
    <property type="project" value="InterPro"/>
</dbReference>
<keyword evidence="12" id="KW-1185">Reference proteome</keyword>
<dbReference type="PRINTS" id="PR00747">
    <property type="entry name" value="GLYHDRLASE47"/>
</dbReference>